<keyword evidence="6" id="KW-0915">Sodium</keyword>
<feature type="transmembrane region" description="Helical" evidence="6">
    <location>
        <begin position="370"/>
        <end position="391"/>
    </location>
</feature>
<comment type="function">
    <text evidence="6">Na(+)/H(+) antiporter that extrudes sodium in exchange for external protons.</text>
</comment>
<accession>A0A7J5U3K8</accession>
<dbReference type="InterPro" id="IPR023171">
    <property type="entry name" value="Na/H_antiporter_dom_sf"/>
</dbReference>
<dbReference type="AlphaFoldDB" id="A0A7J5U3K8"/>
<keyword evidence="6" id="KW-0406">Ion transport</keyword>
<name>A0A7J5U3K8_9BACT</name>
<keyword evidence="2 6" id="KW-1003">Cell membrane</keyword>
<reference evidence="7 8" key="1">
    <citation type="submission" date="2019-10" db="EMBL/GenBank/DDBJ databases">
        <title>Rudanella paleaurantiibacter sp. nov., isolated from sludge.</title>
        <authorList>
            <person name="Xu S.Q."/>
        </authorList>
    </citation>
    <scope>NUCLEOTIDE SEQUENCE [LARGE SCALE GENOMIC DNA]</scope>
    <source>
        <strain evidence="7 8">HX-22-17</strain>
    </source>
</reference>
<evidence type="ECO:0000256" key="4">
    <source>
        <dbReference type="ARBA" id="ARBA00022989"/>
    </source>
</evidence>
<feature type="transmembrane region" description="Helical" evidence="6">
    <location>
        <begin position="93"/>
        <end position="115"/>
    </location>
</feature>
<dbReference type="Pfam" id="PF06965">
    <property type="entry name" value="Na_H_antiport_1"/>
    <property type="match status" value="1"/>
</dbReference>
<keyword evidence="8" id="KW-1185">Reference proteome</keyword>
<feature type="transmembrane region" description="Helical" evidence="6">
    <location>
        <begin position="182"/>
        <end position="201"/>
    </location>
</feature>
<keyword evidence="6" id="KW-0739">Sodium transport</keyword>
<dbReference type="InterPro" id="IPR004670">
    <property type="entry name" value="NhaA"/>
</dbReference>
<dbReference type="HAMAP" id="MF_01844">
    <property type="entry name" value="NhaA"/>
    <property type="match status" value="1"/>
</dbReference>
<keyword evidence="3 6" id="KW-0812">Transmembrane</keyword>
<feature type="transmembrane region" description="Helical" evidence="6">
    <location>
        <begin position="300"/>
        <end position="322"/>
    </location>
</feature>
<dbReference type="Gene3D" id="1.20.1530.10">
    <property type="entry name" value="Na+/H+ antiporter like domain"/>
    <property type="match status" value="1"/>
</dbReference>
<sequence length="433" mass="47175">MIRPFTEFFQTESSSGLILLGMSVLALVLANTDTGFARYFPAIWDSTLTLSVNEFRLEKTIAHWINDGLMALFFLVVGLEIKREVLEGELSSIRQAALPLLCALGGMLVPALLFWVFNHNTVTADGWGIPMATDIAFALAILFLLGDRAPLPLKIFLTALAIADDLGAVVVIALFYTQEIQLTYLAWAGGIWAGLLLLNYLNVRILSVYLLLGVVLWYCTLKSGIHATIAGVLLAAAIPFRIRYSPQQLLHLIQERLQVINAAIDTSDIQPRDISEELEDINMRISSPAQRLEEALHAPVSFFIIPLFAFCNTSITVEIGLLNQLGGPLSLGIIAGLLLGKPLGISLFAWLATRLGWATLPDGIRWRQLIGVSFLAGIGFTMSIFVTLLAFERQPDYQGVAKLAILLASLASGLIGYVMLSKAAHVPAKSDAD</sequence>
<feature type="transmembrane region" description="Helical" evidence="6">
    <location>
        <begin position="403"/>
        <end position="420"/>
    </location>
</feature>
<organism evidence="7 8">
    <name type="scientific">Rudanella paleaurantiibacter</name>
    <dbReference type="NCBI Taxonomy" id="2614655"/>
    <lineage>
        <taxon>Bacteria</taxon>
        <taxon>Pseudomonadati</taxon>
        <taxon>Bacteroidota</taxon>
        <taxon>Cytophagia</taxon>
        <taxon>Cytophagales</taxon>
        <taxon>Cytophagaceae</taxon>
        <taxon>Rudanella</taxon>
    </lineage>
</organism>
<keyword evidence="6" id="KW-0813">Transport</keyword>
<dbReference type="GO" id="GO:0015385">
    <property type="term" value="F:sodium:proton antiporter activity"/>
    <property type="evidence" value="ECO:0007669"/>
    <property type="project" value="UniProtKB-UniRule"/>
</dbReference>
<comment type="catalytic activity">
    <reaction evidence="6">
        <text>Na(+)(in) + 2 H(+)(out) = Na(+)(out) + 2 H(+)(in)</text>
        <dbReference type="Rhea" id="RHEA:29251"/>
        <dbReference type="ChEBI" id="CHEBI:15378"/>
        <dbReference type="ChEBI" id="CHEBI:29101"/>
    </reaction>
</comment>
<gene>
    <name evidence="6 7" type="primary">nhaA</name>
    <name evidence="7" type="ORF">F5984_04880</name>
</gene>
<keyword evidence="5 6" id="KW-0472">Membrane</keyword>
<feature type="transmembrane region" description="Helical" evidence="6">
    <location>
        <begin position="329"/>
        <end position="350"/>
    </location>
</feature>
<dbReference type="Proteomes" id="UP000488299">
    <property type="component" value="Unassembled WGS sequence"/>
</dbReference>
<dbReference type="GO" id="GO:0005886">
    <property type="term" value="C:plasma membrane"/>
    <property type="evidence" value="ECO:0007669"/>
    <property type="project" value="UniProtKB-SubCell"/>
</dbReference>
<dbReference type="EMBL" id="WELI01000002">
    <property type="protein sequence ID" value="KAB7732276.1"/>
    <property type="molecule type" value="Genomic_DNA"/>
</dbReference>
<feature type="transmembrane region" description="Helical" evidence="6">
    <location>
        <begin position="155"/>
        <end position="176"/>
    </location>
</feature>
<protein>
    <recommendedName>
        <fullName evidence="6">Na(+)/H(+) antiporter NhaA</fullName>
    </recommendedName>
    <alternativeName>
        <fullName evidence="6">Sodium/proton antiporter NhaA</fullName>
    </alternativeName>
</protein>
<dbReference type="PANTHER" id="PTHR30341">
    <property type="entry name" value="SODIUM ION/PROTON ANTIPORTER NHAA-RELATED"/>
    <property type="match status" value="1"/>
</dbReference>
<dbReference type="GO" id="GO:0006885">
    <property type="term" value="P:regulation of pH"/>
    <property type="evidence" value="ECO:0007669"/>
    <property type="project" value="UniProtKB-UniRule"/>
</dbReference>
<evidence type="ECO:0000256" key="5">
    <source>
        <dbReference type="ARBA" id="ARBA00023136"/>
    </source>
</evidence>
<evidence type="ECO:0000256" key="3">
    <source>
        <dbReference type="ARBA" id="ARBA00022692"/>
    </source>
</evidence>
<dbReference type="PANTHER" id="PTHR30341:SF0">
    <property type="entry name" value="NA(+)_H(+) ANTIPORTER NHAA"/>
    <property type="match status" value="1"/>
</dbReference>
<comment type="caution">
    <text evidence="7">The sequence shown here is derived from an EMBL/GenBank/DDBJ whole genome shotgun (WGS) entry which is preliminary data.</text>
</comment>
<feature type="transmembrane region" description="Helical" evidence="6">
    <location>
        <begin position="61"/>
        <end position="81"/>
    </location>
</feature>
<feature type="transmembrane region" description="Helical" evidence="6">
    <location>
        <begin position="208"/>
        <end position="238"/>
    </location>
</feature>
<keyword evidence="6" id="KW-0050">Antiport</keyword>
<evidence type="ECO:0000256" key="2">
    <source>
        <dbReference type="ARBA" id="ARBA00022475"/>
    </source>
</evidence>
<keyword evidence="4 6" id="KW-1133">Transmembrane helix</keyword>
<comment type="similarity">
    <text evidence="6">Belongs to the NhaA Na(+)/H(+) (TC 2.A.33) antiporter family.</text>
</comment>
<evidence type="ECO:0000256" key="1">
    <source>
        <dbReference type="ARBA" id="ARBA00004429"/>
    </source>
</evidence>
<evidence type="ECO:0000313" key="8">
    <source>
        <dbReference type="Proteomes" id="UP000488299"/>
    </source>
</evidence>
<proteinExistence type="inferred from homology"/>
<evidence type="ECO:0000313" key="7">
    <source>
        <dbReference type="EMBL" id="KAB7732276.1"/>
    </source>
</evidence>
<evidence type="ECO:0000256" key="6">
    <source>
        <dbReference type="HAMAP-Rule" id="MF_01844"/>
    </source>
</evidence>
<comment type="subcellular location">
    <subcellularLocation>
        <location evidence="1">Cell inner membrane</location>
        <topology evidence="1">Multi-pass membrane protein</topology>
    </subcellularLocation>
    <subcellularLocation>
        <location evidence="6">Cell membrane</location>
        <topology evidence="6">Multi-pass membrane protein</topology>
    </subcellularLocation>
</comment>
<feature type="transmembrane region" description="Helical" evidence="6">
    <location>
        <begin position="127"/>
        <end position="146"/>
    </location>
</feature>
<dbReference type="NCBIfam" id="TIGR00773">
    <property type="entry name" value="NhaA"/>
    <property type="match status" value="1"/>
</dbReference>